<name>A0ABQ9HDY6_9NEOP</name>
<dbReference type="Gene3D" id="4.10.60.10">
    <property type="entry name" value="Zinc finger, CCHC-type"/>
    <property type="match status" value="1"/>
</dbReference>
<keyword evidence="1" id="KW-0862">Zinc</keyword>
<sequence>MENTTSATLNHPPKLSLEGNMHENWIRFECHFLVYIGASGKYLDVPADATAEEKKKIFRMKARTLLNAFDNYAAPKRNETYERYVFNQCNQREGETFNHFLTKSKKLIKSCGCGDQEDSILRDCIVISIQDCKLREVLLRAEDLKLDQAIRECWAAERSKLYSKKFQDTEDESVPVDVMCAGNVAEHIRTECAWHTEKNCLNCQVKGHLVKQCPKLKHQAHVNELTENVSDSDVADSFYCDHIRVDTLESAY</sequence>
<accession>A0ABQ9HDY6</accession>
<dbReference type="PROSITE" id="PS50158">
    <property type="entry name" value="ZF_CCHC"/>
    <property type="match status" value="1"/>
</dbReference>
<evidence type="ECO:0000256" key="1">
    <source>
        <dbReference type="PROSITE-ProRule" id="PRU00047"/>
    </source>
</evidence>
<keyword evidence="4" id="KW-1185">Reference proteome</keyword>
<evidence type="ECO:0000259" key="2">
    <source>
        <dbReference type="PROSITE" id="PS50158"/>
    </source>
</evidence>
<protein>
    <recommendedName>
        <fullName evidence="2">CCHC-type domain-containing protein</fullName>
    </recommendedName>
</protein>
<dbReference type="InterPro" id="IPR001878">
    <property type="entry name" value="Znf_CCHC"/>
</dbReference>
<dbReference type="EMBL" id="JARBHB010000005">
    <property type="protein sequence ID" value="KAJ8882460.1"/>
    <property type="molecule type" value="Genomic_DNA"/>
</dbReference>
<keyword evidence="1" id="KW-0863">Zinc-finger</keyword>
<proteinExistence type="predicted"/>
<dbReference type="Proteomes" id="UP001159363">
    <property type="component" value="Chromosome 4"/>
</dbReference>
<dbReference type="PANTHER" id="PTHR33198">
    <property type="entry name" value="ANK_REP_REGION DOMAIN-CONTAINING PROTEIN-RELATED"/>
    <property type="match status" value="1"/>
</dbReference>
<comment type="caution">
    <text evidence="3">The sequence shown here is derived from an EMBL/GenBank/DDBJ whole genome shotgun (WGS) entry which is preliminary data.</text>
</comment>
<feature type="domain" description="CCHC-type" evidence="2">
    <location>
        <begin position="200"/>
        <end position="215"/>
    </location>
</feature>
<reference evidence="3 4" key="1">
    <citation type="submission" date="2023-02" db="EMBL/GenBank/DDBJ databases">
        <title>LHISI_Scaffold_Assembly.</title>
        <authorList>
            <person name="Stuart O.P."/>
            <person name="Cleave R."/>
            <person name="Magrath M.J.L."/>
            <person name="Mikheyev A.S."/>
        </authorList>
    </citation>
    <scope>NUCLEOTIDE SEQUENCE [LARGE SCALE GENOMIC DNA]</scope>
    <source>
        <strain evidence="3">Daus_M_001</strain>
        <tissue evidence="3">Leg muscle</tissue>
    </source>
</reference>
<organism evidence="3 4">
    <name type="scientific">Dryococelus australis</name>
    <dbReference type="NCBI Taxonomy" id="614101"/>
    <lineage>
        <taxon>Eukaryota</taxon>
        <taxon>Metazoa</taxon>
        <taxon>Ecdysozoa</taxon>
        <taxon>Arthropoda</taxon>
        <taxon>Hexapoda</taxon>
        <taxon>Insecta</taxon>
        <taxon>Pterygota</taxon>
        <taxon>Neoptera</taxon>
        <taxon>Polyneoptera</taxon>
        <taxon>Phasmatodea</taxon>
        <taxon>Verophasmatodea</taxon>
        <taxon>Anareolatae</taxon>
        <taxon>Phasmatidae</taxon>
        <taxon>Eurycanthinae</taxon>
        <taxon>Dryococelus</taxon>
    </lineage>
</organism>
<gene>
    <name evidence="3" type="ORF">PR048_014268</name>
</gene>
<evidence type="ECO:0000313" key="4">
    <source>
        <dbReference type="Proteomes" id="UP001159363"/>
    </source>
</evidence>
<evidence type="ECO:0000313" key="3">
    <source>
        <dbReference type="EMBL" id="KAJ8882460.1"/>
    </source>
</evidence>
<keyword evidence="1" id="KW-0479">Metal-binding</keyword>